<keyword evidence="2" id="KW-1185">Reference proteome</keyword>
<organism evidence="1 2">
    <name type="scientific">Steinernema carpocapsae</name>
    <name type="common">Entomopathogenic nematode</name>
    <dbReference type="NCBI Taxonomy" id="34508"/>
    <lineage>
        <taxon>Eukaryota</taxon>
        <taxon>Metazoa</taxon>
        <taxon>Ecdysozoa</taxon>
        <taxon>Nematoda</taxon>
        <taxon>Chromadorea</taxon>
        <taxon>Rhabditida</taxon>
        <taxon>Tylenchina</taxon>
        <taxon>Panagrolaimomorpha</taxon>
        <taxon>Strongyloidoidea</taxon>
        <taxon>Steinernematidae</taxon>
        <taxon>Steinernema</taxon>
    </lineage>
</organism>
<dbReference type="AlphaFoldDB" id="A0A4U8UPZ0"/>
<dbReference type="EMBL" id="AZBU02000001">
    <property type="protein sequence ID" value="TMS34147.1"/>
    <property type="molecule type" value="Genomic_DNA"/>
</dbReference>
<evidence type="ECO:0000313" key="1">
    <source>
        <dbReference type="EMBL" id="TMS34147.1"/>
    </source>
</evidence>
<comment type="caution">
    <text evidence="1">The sequence shown here is derived from an EMBL/GenBank/DDBJ whole genome shotgun (WGS) entry which is preliminary data.</text>
</comment>
<reference evidence="1 2" key="1">
    <citation type="journal article" date="2015" name="Genome Biol.">
        <title>Comparative genomics of Steinernema reveals deeply conserved gene regulatory networks.</title>
        <authorList>
            <person name="Dillman A.R."/>
            <person name="Macchietto M."/>
            <person name="Porter C.F."/>
            <person name="Rogers A."/>
            <person name="Williams B."/>
            <person name="Antoshechkin I."/>
            <person name="Lee M.M."/>
            <person name="Goodwin Z."/>
            <person name="Lu X."/>
            <person name="Lewis E.E."/>
            <person name="Goodrich-Blair H."/>
            <person name="Stock S.P."/>
            <person name="Adams B.J."/>
            <person name="Sternberg P.W."/>
            <person name="Mortazavi A."/>
        </authorList>
    </citation>
    <scope>NUCLEOTIDE SEQUENCE [LARGE SCALE GENOMIC DNA]</scope>
    <source>
        <strain evidence="1 2">ALL</strain>
    </source>
</reference>
<accession>A0A4U8UPZ0</accession>
<name>A0A4U8UPZ0_STECR</name>
<proteinExistence type="predicted"/>
<dbReference type="EMBL" id="CM016762">
    <property type="protein sequence ID" value="TMS34147.1"/>
    <property type="molecule type" value="Genomic_DNA"/>
</dbReference>
<sequence length="101" mass="12022">MECTTVILKEVPLCRFVCPRLQHKPVPLNIEFFRFSALLRICQFNERVTTNVTTDSTFSVFRVSLPKFLRLNYLQLRTYGILRPWLLTFAERVLQLSSRHF</sequence>
<reference evidence="1 2" key="2">
    <citation type="journal article" date="2019" name="G3 (Bethesda)">
        <title>Hybrid Assembly of the Genome of the Entomopathogenic Nematode Steinernema carpocapsae Identifies the X-Chromosome.</title>
        <authorList>
            <person name="Serra L."/>
            <person name="Macchietto M."/>
            <person name="Macias-Munoz A."/>
            <person name="McGill C.J."/>
            <person name="Rodriguez I.M."/>
            <person name="Rodriguez B."/>
            <person name="Murad R."/>
            <person name="Mortazavi A."/>
        </authorList>
    </citation>
    <scope>NUCLEOTIDE SEQUENCE [LARGE SCALE GENOMIC DNA]</scope>
    <source>
        <strain evidence="1 2">ALL</strain>
    </source>
</reference>
<protein>
    <submittedName>
        <fullName evidence="1">Uncharacterized protein</fullName>
    </submittedName>
</protein>
<evidence type="ECO:0000313" key="2">
    <source>
        <dbReference type="Proteomes" id="UP000298663"/>
    </source>
</evidence>
<gene>
    <name evidence="1" type="ORF">L596_001787</name>
</gene>
<dbReference type="Proteomes" id="UP000298663">
    <property type="component" value="Chromosome X"/>
</dbReference>